<sequence>MGDSLCDNNGMLLIYVRDKRNKLVYKGDSNIGTLPTLQIFPKGIYYNLMGSYPLNH</sequence>
<dbReference type="Proteomes" id="UP001497535">
    <property type="component" value="Unassembled WGS sequence"/>
</dbReference>
<keyword evidence="2" id="KW-1185">Reference proteome</keyword>
<reference evidence="1" key="1">
    <citation type="submission" date="2023-11" db="EMBL/GenBank/DDBJ databases">
        <authorList>
            <person name="Poullet M."/>
        </authorList>
    </citation>
    <scope>NUCLEOTIDE SEQUENCE</scope>
    <source>
        <strain evidence="1">E1834</strain>
    </source>
</reference>
<evidence type="ECO:0000313" key="1">
    <source>
        <dbReference type="EMBL" id="CAK5052098.1"/>
    </source>
</evidence>
<dbReference type="EMBL" id="CAVMJV010000014">
    <property type="protein sequence ID" value="CAK5052098.1"/>
    <property type="molecule type" value="Genomic_DNA"/>
</dbReference>
<accession>A0ACB0YL93</accession>
<name>A0ACB0YL93_MELEN</name>
<proteinExistence type="predicted"/>
<comment type="caution">
    <text evidence="1">The sequence shown here is derived from an EMBL/GenBank/DDBJ whole genome shotgun (WGS) entry which is preliminary data.</text>
</comment>
<evidence type="ECO:0000313" key="2">
    <source>
        <dbReference type="Proteomes" id="UP001497535"/>
    </source>
</evidence>
<gene>
    <name evidence="1" type="ORF">MENTE1834_LOCUS13791</name>
</gene>
<organism evidence="1 2">
    <name type="scientific">Meloidogyne enterolobii</name>
    <name type="common">Root-knot nematode worm</name>
    <name type="synonym">Meloidogyne mayaguensis</name>
    <dbReference type="NCBI Taxonomy" id="390850"/>
    <lineage>
        <taxon>Eukaryota</taxon>
        <taxon>Metazoa</taxon>
        <taxon>Ecdysozoa</taxon>
        <taxon>Nematoda</taxon>
        <taxon>Chromadorea</taxon>
        <taxon>Rhabditida</taxon>
        <taxon>Tylenchina</taxon>
        <taxon>Tylenchomorpha</taxon>
        <taxon>Tylenchoidea</taxon>
        <taxon>Meloidogynidae</taxon>
        <taxon>Meloidogyninae</taxon>
        <taxon>Meloidogyne</taxon>
    </lineage>
</organism>
<protein>
    <submittedName>
        <fullName evidence="1">Uncharacterized protein</fullName>
    </submittedName>
</protein>